<comment type="caution">
    <text evidence="1">The sequence shown here is derived from an EMBL/GenBank/DDBJ whole genome shotgun (WGS) entry which is preliminary data.</text>
</comment>
<dbReference type="SUPFAM" id="SSF102588">
    <property type="entry name" value="LmbE-like"/>
    <property type="match status" value="1"/>
</dbReference>
<dbReference type="Pfam" id="PF02585">
    <property type="entry name" value="PIG-L"/>
    <property type="match status" value="1"/>
</dbReference>
<dbReference type="Proteomes" id="UP000614424">
    <property type="component" value="Unassembled WGS sequence"/>
</dbReference>
<name>A0A8J6TFU1_9BACT</name>
<accession>A0A8J6TFU1</accession>
<reference evidence="1 2" key="1">
    <citation type="submission" date="2020-08" db="EMBL/GenBank/DDBJ databases">
        <title>Bridging the membrane lipid divide: bacteria of the FCB group superphylum have the potential to synthesize archaeal ether lipids.</title>
        <authorList>
            <person name="Villanueva L."/>
            <person name="Von Meijenfeldt F.A.B."/>
            <person name="Westbye A.B."/>
            <person name="Yadav S."/>
            <person name="Hopmans E.C."/>
            <person name="Dutilh B.E."/>
            <person name="Sinninghe Damste J.S."/>
        </authorList>
    </citation>
    <scope>NUCLEOTIDE SEQUENCE [LARGE SCALE GENOMIC DNA]</scope>
    <source>
        <strain evidence="1">NIOZ-UU47</strain>
    </source>
</reference>
<evidence type="ECO:0000313" key="2">
    <source>
        <dbReference type="Proteomes" id="UP000614424"/>
    </source>
</evidence>
<proteinExistence type="predicted"/>
<dbReference type="PANTHER" id="PTHR12993">
    <property type="entry name" value="N-ACETYLGLUCOSAMINYL-PHOSPHATIDYLINOSITOL DE-N-ACETYLASE-RELATED"/>
    <property type="match status" value="1"/>
</dbReference>
<dbReference type="InterPro" id="IPR003737">
    <property type="entry name" value="GlcNAc_PI_deacetylase-related"/>
</dbReference>
<dbReference type="PANTHER" id="PTHR12993:SF28">
    <property type="entry name" value="LMBE FAMILY PROTEIN"/>
    <property type="match status" value="1"/>
</dbReference>
<dbReference type="InterPro" id="IPR024078">
    <property type="entry name" value="LmbE-like_dom_sf"/>
</dbReference>
<dbReference type="GO" id="GO:0016811">
    <property type="term" value="F:hydrolase activity, acting on carbon-nitrogen (but not peptide) bonds, in linear amides"/>
    <property type="evidence" value="ECO:0007669"/>
    <property type="project" value="TreeGrafter"/>
</dbReference>
<gene>
    <name evidence="1" type="ORF">H8E41_07870</name>
</gene>
<dbReference type="AlphaFoldDB" id="A0A8J6TFU1"/>
<organism evidence="1 2">
    <name type="scientific">Candidatus Desulfobia pelagia</name>
    <dbReference type="NCBI Taxonomy" id="2841692"/>
    <lineage>
        <taxon>Bacteria</taxon>
        <taxon>Pseudomonadati</taxon>
        <taxon>Thermodesulfobacteriota</taxon>
        <taxon>Desulfobulbia</taxon>
        <taxon>Desulfobulbales</taxon>
        <taxon>Desulfobulbaceae</taxon>
        <taxon>Candidatus Desulfobia</taxon>
    </lineage>
</organism>
<evidence type="ECO:0000313" key="1">
    <source>
        <dbReference type="EMBL" id="MBC8317810.1"/>
    </source>
</evidence>
<protein>
    <submittedName>
        <fullName evidence="1">PIG-L family deacetylase</fullName>
    </submittedName>
</protein>
<dbReference type="Gene3D" id="3.40.50.10320">
    <property type="entry name" value="LmbE-like"/>
    <property type="match status" value="1"/>
</dbReference>
<dbReference type="EMBL" id="JACNJZ010000108">
    <property type="protein sequence ID" value="MBC8317810.1"/>
    <property type="molecule type" value="Genomic_DNA"/>
</dbReference>
<sequence length="231" mass="26714">MHNHVDLMVISPHADDSEFGAAGTVASWTRNGKTAVYVICTDGDKGTTDRNMDPILFIEKRKKEQEKAAALLGVCAVVFLGYPDQGLEDNDDFRKKIVSVIRKFRPHTIMTTDPYRKYLWHRDHRITGQVVMDACYPYARDHLSYPDLLEQGLEPHKVRDLLFWGAEDINYRVDISETFEQKIAALYCHESQMKEMKHFNPEEWCRQNARKMAAKEPFELAEGFHRIVLPG</sequence>